<feature type="non-terminal residue" evidence="6">
    <location>
        <position position="82"/>
    </location>
</feature>
<reference evidence="6" key="1">
    <citation type="submission" date="2025-08" db="UniProtKB">
        <authorList>
            <consortium name="RefSeq"/>
        </authorList>
    </citation>
    <scope>IDENTIFICATION</scope>
    <source>
        <tissue evidence="6">Muscle</tissue>
    </source>
</reference>
<dbReference type="InterPro" id="IPR036741">
    <property type="entry name" value="TAFII-230_TBP-bd_sf"/>
</dbReference>
<dbReference type="Gene3D" id="1.10.1100.10">
    <property type="entry name" value="TAFII-230 TBP-binding domain"/>
    <property type="match status" value="1"/>
</dbReference>
<dbReference type="PANTHER" id="PTHR13900:SF0">
    <property type="entry name" value="TRANSCRIPTION INITIATION FACTOR TFIID SUBUNIT 1"/>
    <property type="match status" value="1"/>
</dbReference>
<evidence type="ECO:0000313" key="5">
    <source>
        <dbReference type="Proteomes" id="UP000694941"/>
    </source>
</evidence>
<evidence type="ECO:0000256" key="3">
    <source>
        <dbReference type="SAM" id="MobiDB-lite"/>
    </source>
</evidence>
<feature type="compositionally biased region" description="Polar residues" evidence="3">
    <location>
        <begin position="73"/>
        <end position="82"/>
    </location>
</feature>
<protein>
    <submittedName>
        <fullName evidence="6">Transcription initiation factor TFIID subunit 1-like</fullName>
    </submittedName>
</protein>
<keyword evidence="1" id="KW-0805">Transcription regulation</keyword>
<proteinExistence type="predicted"/>
<evidence type="ECO:0000313" key="6">
    <source>
        <dbReference type="RefSeq" id="XP_013793174.1"/>
    </source>
</evidence>
<dbReference type="Proteomes" id="UP000694941">
    <property type="component" value="Unplaced"/>
</dbReference>
<evidence type="ECO:0000259" key="4">
    <source>
        <dbReference type="Pfam" id="PF09247"/>
    </source>
</evidence>
<name>A0ABM1C2R8_LIMPO</name>
<feature type="region of interest" description="Disordered" evidence="3">
    <location>
        <begin position="60"/>
        <end position="82"/>
    </location>
</feature>
<organism evidence="5 6">
    <name type="scientific">Limulus polyphemus</name>
    <name type="common">Atlantic horseshoe crab</name>
    <dbReference type="NCBI Taxonomy" id="6850"/>
    <lineage>
        <taxon>Eukaryota</taxon>
        <taxon>Metazoa</taxon>
        <taxon>Ecdysozoa</taxon>
        <taxon>Arthropoda</taxon>
        <taxon>Chelicerata</taxon>
        <taxon>Merostomata</taxon>
        <taxon>Xiphosura</taxon>
        <taxon>Limulidae</taxon>
        <taxon>Limulus</taxon>
    </lineage>
</organism>
<dbReference type="GeneID" id="106477129"/>
<dbReference type="SUPFAM" id="SSF47055">
    <property type="entry name" value="TAF(II)230 TBP-binding fragment"/>
    <property type="match status" value="1"/>
</dbReference>
<dbReference type="PANTHER" id="PTHR13900">
    <property type="entry name" value="TRANSCRIPTION INITIATION FACTOR TFIID"/>
    <property type="match status" value="1"/>
</dbReference>
<sequence>MDSDEEGENEPLSLTGFLFGNIDESGQLENDFLDMDSKRNLHQLNNFGIDSLLKEITEDIDASTQDSQDSEGVETQSSQSDD</sequence>
<accession>A0ABM1C2R8</accession>
<evidence type="ECO:0000256" key="1">
    <source>
        <dbReference type="ARBA" id="ARBA00023015"/>
    </source>
</evidence>
<feature type="domain" description="TAFII-230 TBP-binding" evidence="4">
    <location>
        <begin position="2"/>
        <end position="59"/>
    </location>
</feature>
<dbReference type="InterPro" id="IPR040240">
    <property type="entry name" value="TAF1"/>
</dbReference>
<dbReference type="InterPro" id="IPR009067">
    <property type="entry name" value="TAF_II_230-bd"/>
</dbReference>
<gene>
    <name evidence="6" type="primary">LOC106477129</name>
</gene>
<evidence type="ECO:0000256" key="2">
    <source>
        <dbReference type="ARBA" id="ARBA00023163"/>
    </source>
</evidence>
<keyword evidence="2" id="KW-0804">Transcription</keyword>
<dbReference type="RefSeq" id="XP_013793174.1">
    <property type="nucleotide sequence ID" value="XM_013937720.2"/>
</dbReference>
<dbReference type="Pfam" id="PF09247">
    <property type="entry name" value="TBP-binding"/>
    <property type="match status" value="1"/>
</dbReference>
<keyword evidence="5" id="KW-1185">Reference proteome</keyword>